<gene>
    <name evidence="7" type="ORF">E9998_16535</name>
</gene>
<evidence type="ECO:0000259" key="6">
    <source>
        <dbReference type="PROSITE" id="PS51462"/>
    </source>
</evidence>
<keyword evidence="4" id="KW-0460">Magnesium</keyword>
<dbReference type="SUPFAM" id="SSF55811">
    <property type="entry name" value="Nudix"/>
    <property type="match status" value="1"/>
</dbReference>
<accession>A0A4S8P9Y0</accession>
<dbReference type="InterPro" id="IPR000086">
    <property type="entry name" value="NUDIX_hydrolase_dom"/>
</dbReference>
<evidence type="ECO:0000256" key="4">
    <source>
        <dbReference type="ARBA" id="ARBA00022842"/>
    </source>
</evidence>
<dbReference type="Pfam" id="PF00293">
    <property type="entry name" value="NUDIX"/>
    <property type="match status" value="1"/>
</dbReference>
<evidence type="ECO:0000256" key="3">
    <source>
        <dbReference type="ARBA" id="ARBA00022801"/>
    </source>
</evidence>
<dbReference type="InterPro" id="IPR015797">
    <property type="entry name" value="NUDIX_hydrolase-like_dom_sf"/>
</dbReference>
<dbReference type="RefSeq" id="WP_136530798.1">
    <property type="nucleotide sequence ID" value="NZ_STGX01000012.1"/>
</dbReference>
<dbReference type="InterPro" id="IPR020084">
    <property type="entry name" value="NUDIX_hydrolase_CS"/>
</dbReference>
<dbReference type="OrthoDB" id="9804442at2"/>
<dbReference type="GO" id="GO:0016787">
    <property type="term" value="F:hydrolase activity"/>
    <property type="evidence" value="ECO:0007669"/>
    <property type="project" value="UniProtKB-KW"/>
</dbReference>
<sequence>MSIESLTGAESRTSARVVLLAPDDTVLHMGGDRCRDGVPRWFTPGGGVEDGEDLADAAVREVYEETGLRIDRAALAGPVAFGVYVCFPRGRLLVQKNWYFFHRVERFTPRMVAGAGYELGLGFDWLPVGACGSSDGMIEPERLVALVKRLRDGDVPPEPVDLGGSHGPVFPED</sequence>
<comment type="similarity">
    <text evidence="2 5">Belongs to the Nudix hydrolase family.</text>
</comment>
<dbReference type="EMBL" id="STGX01000012">
    <property type="protein sequence ID" value="THV27078.1"/>
    <property type="molecule type" value="Genomic_DNA"/>
</dbReference>
<comment type="caution">
    <text evidence="7">The sequence shown here is derived from an EMBL/GenBank/DDBJ whole genome shotgun (WGS) entry which is preliminary data.</text>
</comment>
<dbReference type="PROSITE" id="PS51462">
    <property type="entry name" value="NUDIX"/>
    <property type="match status" value="1"/>
</dbReference>
<dbReference type="PRINTS" id="PR00502">
    <property type="entry name" value="NUDIXFAMILY"/>
</dbReference>
<evidence type="ECO:0000313" key="8">
    <source>
        <dbReference type="Proteomes" id="UP000305792"/>
    </source>
</evidence>
<reference evidence="7 8" key="1">
    <citation type="journal article" date="2018" name="Int. J. Syst. Evol. Microbiol.">
        <title>Glycomyces paridis sp. nov., isolated from the medicinal plant Paris polyphylla.</title>
        <authorList>
            <person name="Fang X.M."/>
            <person name="Bai J.L."/>
            <person name="Su J."/>
            <person name="Zhao L.L."/>
            <person name="Liu H.Y."/>
            <person name="Ma B.P."/>
            <person name="Zhang Y.Q."/>
            <person name="Yu L.Y."/>
        </authorList>
    </citation>
    <scope>NUCLEOTIDE SEQUENCE [LARGE SCALE GENOMIC DNA]</scope>
    <source>
        <strain evidence="7 8">CPCC 204357</strain>
    </source>
</reference>
<dbReference type="PANTHER" id="PTHR43046">
    <property type="entry name" value="GDP-MANNOSE MANNOSYL HYDROLASE"/>
    <property type="match status" value="1"/>
</dbReference>
<dbReference type="Proteomes" id="UP000305792">
    <property type="component" value="Unassembled WGS sequence"/>
</dbReference>
<keyword evidence="3 5" id="KW-0378">Hydrolase</keyword>
<evidence type="ECO:0000313" key="7">
    <source>
        <dbReference type="EMBL" id="THV27078.1"/>
    </source>
</evidence>
<feature type="domain" description="Nudix hydrolase" evidence="6">
    <location>
        <begin position="10"/>
        <end position="150"/>
    </location>
</feature>
<dbReference type="Gene3D" id="3.90.79.10">
    <property type="entry name" value="Nucleoside Triphosphate Pyrophosphohydrolase"/>
    <property type="match status" value="1"/>
</dbReference>
<evidence type="ECO:0000256" key="2">
    <source>
        <dbReference type="ARBA" id="ARBA00005582"/>
    </source>
</evidence>
<organism evidence="7 8">
    <name type="scientific">Glycomyces paridis</name>
    <dbReference type="NCBI Taxonomy" id="2126555"/>
    <lineage>
        <taxon>Bacteria</taxon>
        <taxon>Bacillati</taxon>
        <taxon>Actinomycetota</taxon>
        <taxon>Actinomycetes</taxon>
        <taxon>Glycomycetales</taxon>
        <taxon>Glycomycetaceae</taxon>
        <taxon>Glycomyces</taxon>
    </lineage>
</organism>
<dbReference type="PROSITE" id="PS00893">
    <property type="entry name" value="NUDIX_BOX"/>
    <property type="match status" value="1"/>
</dbReference>
<dbReference type="PANTHER" id="PTHR43046:SF12">
    <property type="entry name" value="GDP-MANNOSE MANNOSYL HYDROLASE"/>
    <property type="match status" value="1"/>
</dbReference>
<comment type="cofactor">
    <cofactor evidence="1">
        <name>Mg(2+)</name>
        <dbReference type="ChEBI" id="CHEBI:18420"/>
    </cofactor>
</comment>
<evidence type="ECO:0000256" key="1">
    <source>
        <dbReference type="ARBA" id="ARBA00001946"/>
    </source>
</evidence>
<protein>
    <submittedName>
        <fullName evidence="7">NUDIX domain-containing protein</fullName>
    </submittedName>
</protein>
<evidence type="ECO:0000256" key="5">
    <source>
        <dbReference type="RuleBase" id="RU003476"/>
    </source>
</evidence>
<keyword evidence="8" id="KW-1185">Reference proteome</keyword>
<name>A0A4S8P9Y0_9ACTN</name>
<dbReference type="AlphaFoldDB" id="A0A4S8P9Y0"/>
<proteinExistence type="inferred from homology"/>
<dbReference type="InterPro" id="IPR020476">
    <property type="entry name" value="Nudix_hydrolase"/>
</dbReference>